<dbReference type="Proteomes" id="UP000199300">
    <property type="component" value="Unassembled WGS sequence"/>
</dbReference>
<dbReference type="STRING" id="872970.SAMN04488134_103252"/>
<dbReference type="PANTHER" id="PTHR37816">
    <property type="entry name" value="YALI0E33011P"/>
    <property type="match status" value="1"/>
</dbReference>
<dbReference type="GO" id="GO:0016301">
    <property type="term" value="F:kinase activity"/>
    <property type="evidence" value="ECO:0007669"/>
    <property type="project" value="UniProtKB-KW"/>
</dbReference>
<keyword evidence="2" id="KW-1185">Reference proteome</keyword>
<evidence type="ECO:0000313" key="1">
    <source>
        <dbReference type="EMBL" id="SEO06016.1"/>
    </source>
</evidence>
<name>A0A1H8LMI9_9BACI</name>
<dbReference type="Gene3D" id="3.40.50.300">
    <property type="entry name" value="P-loop containing nucleotide triphosphate hydrolases"/>
    <property type="match status" value="1"/>
</dbReference>
<keyword evidence="1" id="KW-0418">Kinase</keyword>
<organism evidence="1 2">
    <name type="scientific">Amphibacillus marinus</name>
    <dbReference type="NCBI Taxonomy" id="872970"/>
    <lineage>
        <taxon>Bacteria</taxon>
        <taxon>Bacillati</taxon>
        <taxon>Bacillota</taxon>
        <taxon>Bacilli</taxon>
        <taxon>Bacillales</taxon>
        <taxon>Bacillaceae</taxon>
        <taxon>Amphibacillus</taxon>
    </lineage>
</organism>
<protein>
    <submittedName>
        <fullName evidence="1">Adenylate kinase</fullName>
    </submittedName>
</protein>
<accession>A0A1H8LMI9</accession>
<proteinExistence type="predicted"/>
<sequence length="171" mass="20084">MEKLVPAQIHIIGSVGSGKTTLARILSDKFNLVHYELDNVVWQRGDGNDVRRTSQARDDYLNEIVMLDAWIIEGAHHKWVQPSLEKADLIIFLDPKYSIRVFRIIRRFILQKLRLEESNYQPTWSIFRQMFMWNAFFERSSKHEIIALLSQYGDKVVICKSKADVKSLFSR</sequence>
<dbReference type="AlphaFoldDB" id="A0A1H8LMI9"/>
<evidence type="ECO:0000313" key="2">
    <source>
        <dbReference type="Proteomes" id="UP000199300"/>
    </source>
</evidence>
<dbReference type="SUPFAM" id="SSF52540">
    <property type="entry name" value="P-loop containing nucleoside triphosphate hydrolases"/>
    <property type="match status" value="1"/>
</dbReference>
<dbReference type="InterPro" id="IPR052922">
    <property type="entry name" value="Cytidylate_Kinase-2"/>
</dbReference>
<keyword evidence="1" id="KW-0808">Transferase</keyword>
<gene>
    <name evidence="1" type="ORF">SAMN04488134_103252</name>
</gene>
<reference evidence="1 2" key="1">
    <citation type="submission" date="2016-10" db="EMBL/GenBank/DDBJ databases">
        <authorList>
            <person name="de Groot N.N."/>
        </authorList>
    </citation>
    <scope>NUCLEOTIDE SEQUENCE [LARGE SCALE GENOMIC DNA]</scope>
    <source>
        <strain evidence="1 2">CGMCC 1.10434</strain>
    </source>
</reference>
<dbReference type="EMBL" id="FODJ01000003">
    <property type="protein sequence ID" value="SEO06016.1"/>
    <property type="molecule type" value="Genomic_DNA"/>
</dbReference>
<dbReference type="PANTHER" id="PTHR37816:SF2">
    <property type="entry name" value="DNA TOPOLOGY MODULATION PROTEIN FLAR-RELATED PROTEIN"/>
    <property type="match status" value="1"/>
</dbReference>
<dbReference type="InterPro" id="IPR027417">
    <property type="entry name" value="P-loop_NTPase"/>
</dbReference>
<dbReference type="RefSeq" id="WP_091496158.1">
    <property type="nucleotide sequence ID" value="NZ_FODJ01000003.1"/>
</dbReference>
<dbReference type="OrthoDB" id="1201990at2"/>